<dbReference type="Proteomes" id="UP001217918">
    <property type="component" value="Unassembled WGS sequence"/>
</dbReference>
<evidence type="ECO:0000256" key="3">
    <source>
        <dbReference type="ARBA" id="ARBA00022989"/>
    </source>
</evidence>
<evidence type="ECO:0000256" key="6">
    <source>
        <dbReference type="SAM" id="Phobius"/>
    </source>
</evidence>
<dbReference type="PANTHER" id="PTHR35042">
    <property type="entry name" value="ANTHRONE OXYGENASE ENCC"/>
    <property type="match status" value="1"/>
</dbReference>
<dbReference type="Pfam" id="PF08592">
    <property type="entry name" value="Anthrone_oxy"/>
    <property type="match status" value="1"/>
</dbReference>
<keyword evidence="2 6" id="KW-0812">Transmembrane</keyword>
<feature type="transmembrane region" description="Helical" evidence="6">
    <location>
        <begin position="60"/>
        <end position="84"/>
    </location>
</feature>
<protein>
    <recommendedName>
        <fullName evidence="9">DUF1772-domain-containing protein</fullName>
    </recommendedName>
</protein>
<comment type="similarity">
    <text evidence="5">Belongs to the anthrone oxygenase family.</text>
</comment>
<evidence type="ECO:0000313" key="7">
    <source>
        <dbReference type="EMBL" id="KAK2072573.1"/>
    </source>
</evidence>
<comment type="subcellular location">
    <subcellularLocation>
        <location evidence="1">Membrane</location>
        <topology evidence="1">Multi-pass membrane protein</topology>
    </subcellularLocation>
</comment>
<dbReference type="EMBL" id="JAQQPM010000006">
    <property type="protein sequence ID" value="KAK2072573.1"/>
    <property type="molecule type" value="Genomic_DNA"/>
</dbReference>
<organism evidence="7 8">
    <name type="scientific">Phyllachora maydis</name>
    <dbReference type="NCBI Taxonomy" id="1825666"/>
    <lineage>
        <taxon>Eukaryota</taxon>
        <taxon>Fungi</taxon>
        <taxon>Dikarya</taxon>
        <taxon>Ascomycota</taxon>
        <taxon>Pezizomycotina</taxon>
        <taxon>Sordariomycetes</taxon>
        <taxon>Sordariomycetidae</taxon>
        <taxon>Phyllachorales</taxon>
        <taxon>Phyllachoraceae</taxon>
        <taxon>Phyllachora</taxon>
    </lineage>
</organism>
<evidence type="ECO:0000256" key="1">
    <source>
        <dbReference type="ARBA" id="ARBA00004141"/>
    </source>
</evidence>
<evidence type="ECO:0000256" key="4">
    <source>
        <dbReference type="ARBA" id="ARBA00023136"/>
    </source>
</evidence>
<keyword evidence="4 6" id="KW-0472">Membrane</keyword>
<dbReference type="GO" id="GO:0016020">
    <property type="term" value="C:membrane"/>
    <property type="evidence" value="ECO:0007669"/>
    <property type="project" value="UniProtKB-SubCell"/>
</dbReference>
<reference evidence="7" key="1">
    <citation type="journal article" date="2023" name="Mol. Plant Microbe Interact.">
        <title>Elucidating the Obligate Nature and Biological Capacity of an Invasive Fungal Corn Pathogen.</title>
        <authorList>
            <person name="MacCready J.S."/>
            <person name="Roggenkamp E.M."/>
            <person name="Gdanetz K."/>
            <person name="Chilvers M.I."/>
        </authorList>
    </citation>
    <scope>NUCLEOTIDE SEQUENCE</scope>
    <source>
        <strain evidence="7">PM02</strain>
    </source>
</reference>
<feature type="transmembrane region" description="Helical" evidence="6">
    <location>
        <begin position="96"/>
        <end position="119"/>
    </location>
</feature>
<comment type="caution">
    <text evidence="7">The sequence shown here is derived from an EMBL/GenBank/DDBJ whole genome shotgun (WGS) entry which is preliminary data.</text>
</comment>
<keyword evidence="8" id="KW-1185">Reference proteome</keyword>
<sequence length="183" mass="18776">MLLSVTKGLAIATSLWAGGAMGAVSLMTIPAFLLGPHSIAVKQFKLLHSIGFVSQPPTTFVALLLHGFVAYRAYAAAAAAPALFGRVRGGAGGVSGAAVSWAVSAALTAVVLPFTFAVMEPTSQHLLAIAGTGEKREGGTEVAEKTEGLLRRWSSLNAVRSVLSVSAGLVGLWSVLGEAERVY</sequence>
<accession>A0AAD9MG24</accession>
<gene>
    <name evidence="7" type="ORF">P8C59_006920</name>
</gene>
<proteinExistence type="inferred from homology"/>
<dbReference type="PANTHER" id="PTHR35042:SF1">
    <property type="entry name" value="DUF1772-DOMAIN-CONTAINING PROTEIN"/>
    <property type="match status" value="1"/>
</dbReference>
<feature type="transmembrane region" description="Helical" evidence="6">
    <location>
        <begin position="15"/>
        <end position="39"/>
    </location>
</feature>
<evidence type="ECO:0008006" key="9">
    <source>
        <dbReference type="Google" id="ProtNLM"/>
    </source>
</evidence>
<dbReference type="InterPro" id="IPR013901">
    <property type="entry name" value="Anthrone_oxy"/>
</dbReference>
<evidence type="ECO:0000313" key="8">
    <source>
        <dbReference type="Proteomes" id="UP001217918"/>
    </source>
</evidence>
<name>A0AAD9MG24_9PEZI</name>
<evidence type="ECO:0000256" key="5">
    <source>
        <dbReference type="ARBA" id="ARBA00034313"/>
    </source>
</evidence>
<dbReference type="AlphaFoldDB" id="A0AAD9MG24"/>
<feature type="transmembrane region" description="Helical" evidence="6">
    <location>
        <begin position="158"/>
        <end position="176"/>
    </location>
</feature>
<keyword evidence="3 6" id="KW-1133">Transmembrane helix</keyword>
<evidence type="ECO:0000256" key="2">
    <source>
        <dbReference type="ARBA" id="ARBA00022692"/>
    </source>
</evidence>